<protein>
    <recommendedName>
        <fullName evidence="6">DUF2924 domain-containing protein</fullName>
    </recommendedName>
</protein>
<dbReference type="RefSeq" id="WP_183504877.1">
    <property type="nucleotide sequence ID" value="NZ_BSPG01000001.1"/>
</dbReference>
<keyword evidence="5" id="KW-1185">Reference proteome</keyword>
<evidence type="ECO:0000313" key="5">
    <source>
        <dbReference type="Proteomes" id="UP001156881"/>
    </source>
</evidence>
<proteinExistence type="predicted"/>
<sequence>MTASNDGPADPLEAELAALPGLSLDELRLRWRRLTRRPAPPSLRREMLARFLAYELQVRAYGGLPREIARLLDRLAGDADPAEHLARRDERRPPSGTQFVREYDGKVHRVAVTDAGFLWNGSLHASLSPIAEAITGTRWNGPRFFGLREKASSRSEPPVQQDQSRKVSQQRRSQDAMP</sequence>
<reference evidence="2" key="1">
    <citation type="journal article" date="2014" name="Int. J. Syst. Evol. Microbiol.">
        <title>Complete genome of a new Firmicutes species belonging to the dominant human colonic microbiota ('Ruminococcus bicirculans') reveals two chromosomes and a selective capacity to utilize plant glucans.</title>
        <authorList>
            <consortium name="NISC Comparative Sequencing Program"/>
            <person name="Wegmann U."/>
            <person name="Louis P."/>
            <person name="Goesmann A."/>
            <person name="Henrissat B."/>
            <person name="Duncan S.H."/>
            <person name="Flint H.J."/>
        </authorList>
    </citation>
    <scope>NUCLEOTIDE SEQUENCE</scope>
    <source>
        <strain evidence="2">NBRC 107710</strain>
    </source>
</reference>
<evidence type="ECO:0000256" key="1">
    <source>
        <dbReference type="SAM" id="MobiDB-lite"/>
    </source>
</evidence>
<organism evidence="3 4">
    <name type="scientific">Methylobacterium brachythecii</name>
    <dbReference type="NCBI Taxonomy" id="1176177"/>
    <lineage>
        <taxon>Bacteria</taxon>
        <taxon>Pseudomonadati</taxon>
        <taxon>Pseudomonadota</taxon>
        <taxon>Alphaproteobacteria</taxon>
        <taxon>Hyphomicrobiales</taxon>
        <taxon>Methylobacteriaceae</taxon>
        <taxon>Methylobacterium</taxon>
    </lineage>
</organism>
<dbReference type="Pfam" id="PF11149">
    <property type="entry name" value="DUF2924"/>
    <property type="match status" value="1"/>
</dbReference>
<gene>
    <name evidence="2" type="ORF">GCM10007884_05520</name>
    <name evidence="3" type="ORF">GGR33_002218</name>
</gene>
<reference evidence="3 4" key="3">
    <citation type="submission" date="2020-08" db="EMBL/GenBank/DDBJ databases">
        <title>Genomic Encyclopedia of Type Strains, Phase IV (KMG-IV): sequencing the most valuable type-strain genomes for metagenomic binning, comparative biology and taxonomic classification.</title>
        <authorList>
            <person name="Goeker M."/>
        </authorList>
    </citation>
    <scope>NUCLEOTIDE SEQUENCE [LARGE SCALE GENOMIC DNA]</scope>
    <source>
        <strain evidence="3 4">DSM 24105</strain>
    </source>
</reference>
<dbReference type="AlphaFoldDB" id="A0A7W6AG59"/>
<dbReference type="EMBL" id="BSPG01000001">
    <property type="protein sequence ID" value="GLS42567.1"/>
    <property type="molecule type" value="Genomic_DNA"/>
</dbReference>
<dbReference type="Proteomes" id="UP000517759">
    <property type="component" value="Unassembled WGS sequence"/>
</dbReference>
<feature type="compositionally biased region" description="Low complexity" evidence="1">
    <location>
        <begin position="159"/>
        <end position="171"/>
    </location>
</feature>
<reference evidence="2" key="4">
    <citation type="submission" date="2023-01" db="EMBL/GenBank/DDBJ databases">
        <title>Draft genome sequence of Methylobacterium brachythecii strain NBRC 107710.</title>
        <authorList>
            <person name="Sun Q."/>
            <person name="Mori K."/>
        </authorList>
    </citation>
    <scope>NUCLEOTIDE SEQUENCE</scope>
    <source>
        <strain evidence="2">NBRC 107710</strain>
    </source>
</reference>
<dbReference type="EMBL" id="JACIDN010000003">
    <property type="protein sequence ID" value="MBB3902723.1"/>
    <property type="molecule type" value="Genomic_DNA"/>
</dbReference>
<name>A0A7W6AG59_9HYPH</name>
<evidence type="ECO:0000313" key="2">
    <source>
        <dbReference type="EMBL" id="GLS42567.1"/>
    </source>
</evidence>
<evidence type="ECO:0000313" key="3">
    <source>
        <dbReference type="EMBL" id="MBB3902723.1"/>
    </source>
</evidence>
<evidence type="ECO:0000313" key="4">
    <source>
        <dbReference type="Proteomes" id="UP000517759"/>
    </source>
</evidence>
<feature type="region of interest" description="Disordered" evidence="1">
    <location>
        <begin position="147"/>
        <end position="178"/>
    </location>
</feature>
<reference evidence="5" key="2">
    <citation type="journal article" date="2019" name="Int. J. Syst. Evol. Microbiol.">
        <title>The Global Catalogue of Microorganisms (GCM) 10K type strain sequencing project: providing services to taxonomists for standard genome sequencing and annotation.</title>
        <authorList>
            <consortium name="The Broad Institute Genomics Platform"/>
            <consortium name="The Broad Institute Genome Sequencing Center for Infectious Disease"/>
            <person name="Wu L."/>
            <person name="Ma J."/>
        </authorList>
    </citation>
    <scope>NUCLEOTIDE SEQUENCE [LARGE SCALE GENOMIC DNA]</scope>
    <source>
        <strain evidence="5">NBRC 107710</strain>
    </source>
</reference>
<dbReference type="InterPro" id="IPR021322">
    <property type="entry name" value="DUF2924"/>
</dbReference>
<comment type="caution">
    <text evidence="3">The sequence shown here is derived from an EMBL/GenBank/DDBJ whole genome shotgun (WGS) entry which is preliminary data.</text>
</comment>
<accession>A0A7W6AG59</accession>
<evidence type="ECO:0008006" key="6">
    <source>
        <dbReference type="Google" id="ProtNLM"/>
    </source>
</evidence>
<dbReference type="Proteomes" id="UP001156881">
    <property type="component" value="Unassembled WGS sequence"/>
</dbReference>